<evidence type="ECO:0000256" key="8">
    <source>
        <dbReference type="ARBA" id="ARBA00022833"/>
    </source>
</evidence>
<evidence type="ECO:0000259" key="16">
    <source>
        <dbReference type="PROSITE" id="PS50157"/>
    </source>
</evidence>
<feature type="region of interest" description="Disordered" evidence="15">
    <location>
        <begin position="152"/>
        <end position="181"/>
    </location>
</feature>
<dbReference type="SMART" id="SM00355">
    <property type="entry name" value="ZnF_C2H2"/>
    <property type="match status" value="4"/>
</dbReference>
<dbReference type="InterPro" id="IPR036236">
    <property type="entry name" value="Znf_C2H2_sf"/>
</dbReference>
<dbReference type="PROSITE" id="PS50157">
    <property type="entry name" value="ZINC_FINGER_C2H2_2"/>
    <property type="match status" value="1"/>
</dbReference>
<evidence type="ECO:0000256" key="9">
    <source>
        <dbReference type="ARBA" id="ARBA00023242"/>
    </source>
</evidence>
<keyword evidence="5" id="KW-0479">Metal-binding</keyword>
<evidence type="ECO:0000313" key="18">
    <source>
        <dbReference type="Proteomes" id="UP000283210"/>
    </source>
</evidence>
<evidence type="ECO:0000256" key="11">
    <source>
        <dbReference type="ARBA" id="ARBA00059765"/>
    </source>
</evidence>
<reference evidence="17 18" key="2">
    <citation type="submission" date="2019-01" db="EMBL/GenBank/DDBJ databases">
        <title>A chromosome length genome reference of the Java medaka (oryzias javanicus).</title>
        <authorList>
            <person name="Herpin A."/>
            <person name="Takehana Y."/>
            <person name="Naruse K."/>
            <person name="Ansai S."/>
            <person name="Kawaguchi M."/>
        </authorList>
    </citation>
    <scope>NUCLEOTIDE SEQUENCE [LARGE SCALE GENOMIC DNA]</scope>
    <source>
        <strain evidence="17">RS831</strain>
        <tissue evidence="17">Whole body</tissue>
    </source>
</reference>
<dbReference type="InterPro" id="IPR040025">
    <property type="entry name" value="Znf622/Rei1/Reh1"/>
</dbReference>
<dbReference type="InterPro" id="IPR044822">
    <property type="entry name" value="Myb_DNA-bind_4"/>
</dbReference>
<feature type="compositionally biased region" description="Basic and acidic residues" evidence="15">
    <location>
        <begin position="692"/>
        <end position="702"/>
    </location>
</feature>
<evidence type="ECO:0000256" key="10">
    <source>
        <dbReference type="ARBA" id="ARBA00034126"/>
    </source>
</evidence>
<dbReference type="GO" id="GO:0005634">
    <property type="term" value="C:nucleus"/>
    <property type="evidence" value="ECO:0007669"/>
    <property type="project" value="UniProtKB-SubCell"/>
</dbReference>
<evidence type="ECO:0000256" key="4">
    <source>
        <dbReference type="ARBA" id="ARBA00022517"/>
    </source>
</evidence>
<evidence type="ECO:0000256" key="1">
    <source>
        <dbReference type="ARBA" id="ARBA00004123"/>
    </source>
</evidence>
<protein>
    <recommendedName>
        <fullName evidence="12">Cytoplasmic 60S subunit biogenesis factor ZNF622</fullName>
    </recommendedName>
    <alternativeName>
        <fullName evidence="13">Zinc finger protein 622</fullName>
    </alternativeName>
</protein>
<dbReference type="Pfam" id="PF12756">
    <property type="entry name" value="zf-C2H2_2"/>
    <property type="match status" value="1"/>
</dbReference>
<dbReference type="Gene3D" id="1.10.10.60">
    <property type="entry name" value="Homeodomain-like"/>
    <property type="match status" value="1"/>
</dbReference>
<dbReference type="PROSITE" id="PS00028">
    <property type="entry name" value="ZINC_FINGER_C2H2_1"/>
    <property type="match status" value="2"/>
</dbReference>
<evidence type="ECO:0000256" key="3">
    <source>
        <dbReference type="ARBA" id="ARBA00022490"/>
    </source>
</evidence>
<dbReference type="Pfam" id="PF13837">
    <property type="entry name" value="Myb_DNA-bind_4"/>
    <property type="match status" value="1"/>
</dbReference>
<dbReference type="Gene3D" id="3.30.160.60">
    <property type="entry name" value="Classic Zinc Finger"/>
    <property type="match status" value="1"/>
</dbReference>
<feature type="domain" description="C2H2-type" evidence="16">
    <location>
        <begin position="340"/>
        <end position="367"/>
    </location>
</feature>
<feature type="compositionally biased region" description="Polar residues" evidence="15">
    <location>
        <begin position="716"/>
        <end position="726"/>
    </location>
</feature>
<comment type="function">
    <text evidence="11">Pre-60S-associated cytoplasmic factor involved in the cytoplasmic maturation of the 60S subunit.</text>
</comment>
<reference evidence="17 18" key="1">
    <citation type="submission" date="2018-11" db="EMBL/GenBank/DDBJ databases">
        <authorList>
            <person name="Lopez-Roques C."/>
            <person name="Donnadieu C."/>
            <person name="Bouchez O."/>
            <person name="Klopp C."/>
            <person name="Cabau C."/>
            <person name="Zahm M."/>
        </authorList>
    </citation>
    <scope>NUCLEOTIDE SEQUENCE [LARGE SCALE GENOMIC DNA]</scope>
    <source>
        <strain evidence="17">RS831</strain>
        <tissue evidence="17">Whole body</tissue>
    </source>
</reference>
<evidence type="ECO:0000313" key="17">
    <source>
        <dbReference type="EMBL" id="RVE61244.1"/>
    </source>
</evidence>
<evidence type="ECO:0000256" key="14">
    <source>
        <dbReference type="PROSITE-ProRule" id="PRU00042"/>
    </source>
</evidence>
<gene>
    <name evidence="17" type="ORF">OJAV_G00168880</name>
</gene>
<keyword evidence="6" id="KW-0677">Repeat</keyword>
<keyword evidence="3" id="KW-0963">Cytoplasm</keyword>
<evidence type="ECO:0000256" key="15">
    <source>
        <dbReference type="SAM" id="MobiDB-lite"/>
    </source>
</evidence>
<dbReference type="Pfam" id="PF12171">
    <property type="entry name" value="zf-C2H2_jaz"/>
    <property type="match status" value="1"/>
</dbReference>
<evidence type="ECO:0000256" key="2">
    <source>
        <dbReference type="ARBA" id="ARBA00004496"/>
    </source>
</evidence>
<keyword evidence="4" id="KW-0690">Ribosome biogenesis</keyword>
<evidence type="ECO:0000256" key="12">
    <source>
        <dbReference type="ARBA" id="ARBA00071731"/>
    </source>
</evidence>
<dbReference type="GO" id="GO:0008270">
    <property type="term" value="F:zinc ion binding"/>
    <property type="evidence" value="ECO:0007669"/>
    <property type="project" value="UniProtKB-KW"/>
</dbReference>
<feature type="compositionally biased region" description="Acidic residues" evidence="15">
    <location>
        <begin position="457"/>
        <end position="484"/>
    </location>
</feature>
<dbReference type="SUPFAM" id="SSF57667">
    <property type="entry name" value="beta-beta-alpha zinc fingers"/>
    <property type="match status" value="2"/>
</dbReference>
<comment type="subcellular location">
    <subcellularLocation>
        <location evidence="2">Cytoplasm</location>
    </subcellularLocation>
    <subcellularLocation>
        <location evidence="1">Nucleus</location>
    </subcellularLocation>
</comment>
<dbReference type="InterPro" id="IPR041661">
    <property type="entry name" value="ZN622/Rei1/Reh1_Znf-C2H2"/>
</dbReference>
<dbReference type="InterPro" id="IPR003604">
    <property type="entry name" value="Matrin/U1-like-C_Znf_C2H2"/>
</dbReference>
<feature type="compositionally biased region" description="Acidic residues" evidence="15">
    <location>
        <begin position="703"/>
        <end position="712"/>
    </location>
</feature>
<organism evidence="17 18">
    <name type="scientific">Oryzias javanicus</name>
    <name type="common">Javanese ricefish</name>
    <name type="synonym">Aplocheilus javanicus</name>
    <dbReference type="NCBI Taxonomy" id="123683"/>
    <lineage>
        <taxon>Eukaryota</taxon>
        <taxon>Metazoa</taxon>
        <taxon>Chordata</taxon>
        <taxon>Craniata</taxon>
        <taxon>Vertebrata</taxon>
        <taxon>Euteleostomi</taxon>
        <taxon>Actinopterygii</taxon>
        <taxon>Neopterygii</taxon>
        <taxon>Teleostei</taxon>
        <taxon>Neoteleostei</taxon>
        <taxon>Acanthomorphata</taxon>
        <taxon>Ovalentaria</taxon>
        <taxon>Atherinomorphae</taxon>
        <taxon>Beloniformes</taxon>
        <taxon>Adrianichthyidae</taxon>
        <taxon>Oryziinae</taxon>
        <taxon>Oryzias</taxon>
    </lineage>
</organism>
<dbReference type="FunFam" id="3.30.160.60:FF:000915">
    <property type="entry name" value="Zinc finger protein 622"/>
    <property type="match status" value="1"/>
</dbReference>
<dbReference type="OrthoDB" id="19329at2759"/>
<dbReference type="InterPro" id="IPR022755">
    <property type="entry name" value="Znf_C2H2_jaz"/>
</dbReference>
<feature type="compositionally biased region" description="Polar residues" evidence="15">
    <location>
        <begin position="414"/>
        <end position="429"/>
    </location>
</feature>
<evidence type="ECO:0000256" key="5">
    <source>
        <dbReference type="ARBA" id="ARBA00022723"/>
    </source>
</evidence>
<dbReference type="GO" id="GO:0003676">
    <property type="term" value="F:nucleic acid binding"/>
    <property type="evidence" value="ECO:0007669"/>
    <property type="project" value="InterPro"/>
</dbReference>
<proteinExistence type="inferred from homology"/>
<name>A0A3S2PUF9_ORYJA</name>
<dbReference type="AlphaFoldDB" id="A0A3S2PUF9"/>
<evidence type="ECO:0000256" key="7">
    <source>
        <dbReference type="ARBA" id="ARBA00022771"/>
    </source>
</evidence>
<dbReference type="EMBL" id="CM012453">
    <property type="protein sequence ID" value="RVE61244.1"/>
    <property type="molecule type" value="Genomic_DNA"/>
</dbReference>
<comment type="similarity">
    <text evidence="10">Belongs to the REI1 family.</text>
</comment>
<dbReference type="Proteomes" id="UP000283210">
    <property type="component" value="Chromosome 17"/>
</dbReference>
<dbReference type="GO" id="GO:0005737">
    <property type="term" value="C:cytoplasm"/>
    <property type="evidence" value="ECO:0007669"/>
    <property type="project" value="UniProtKB-SubCell"/>
</dbReference>
<feature type="region of interest" description="Disordered" evidence="15">
    <location>
        <begin position="689"/>
        <end position="727"/>
    </location>
</feature>
<sequence>MPAVNSKAWSAVELQTLLAILGDGGIQGELLGSIRNEKVFREVSLRLAARGFERTSDQCRLKVKKLKMQYRKIKEENSRSGNSRSTWKWFDAMDAIYGRRGREGGQGSAAALLESVVEPIDVTHDVCASSDAVEGGGVDTFSFVAEEPSTSTSSAWTTPVIAPGPAEPEDAKNSPQRRRTGMKRWLQPEWQTMIERMQAAEERQLNRMESLSERHFQILRQDTVDSHRQEVEIAPQQMEHLTKFNQSFLGVLGQLVQVLGVASEHSLLQGSMASYTCISCRVAFANGEVQRAHYKTDWHRYNLKRKVADMPPVTAENFQERVLLQRAAAEQQLSESTATEVCGVCNKRFSSANAHQNHLQSHKHQQAERQALLAAQRKVEKMNEKNLEKGLGEEKVDHDTRNQALQLALKEQQRPSPAKQTGGQTSQGASKRRAERCEQPPRSMWLEEQVKRREEGAPAEEEEWEDMEEEEEDEDMDEDEEEEAADQREGDSVDPSGSAPLPGSLPVTDCLFCPHHSKSLLKNVAHMTKVHGFFIPDVEFLVDLRGLIRYLGEKVGAGNVCLWCNEKGRSFYSTEAVQSHMTDKSHCKLFTDGDAALEFADFYDFRKEGEDEEMDEELPDDRNLEYDEDTLELTLPSGAKVGHRSLVRYYKQRFGTQRALVLTTTPRQSGRVLKQYKALAGGRRRQLLSTSEAKRHAVRPEDEVQVDAEDGDEQQRQQAEALQSPSHVLKATRAGRIRTATTLLTFSSYDQTLG</sequence>
<evidence type="ECO:0000256" key="6">
    <source>
        <dbReference type="ARBA" id="ARBA00022737"/>
    </source>
</evidence>
<dbReference type="PANTHER" id="PTHR13182">
    <property type="entry name" value="ZINC FINGER PROTEIN 622"/>
    <property type="match status" value="1"/>
</dbReference>
<keyword evidence="18" id="KW-1185">Reference proteome</keyword>
<keyword evidence="9" id="KW-0539">Nucleus</keyword>
<dbReference type="GO" id="GO:0042273">
    <property type="term" value="P:ribosomal large subunit biogenesis"/>
    <property type="evidence" value="ECO:0007669"/>
    <property type="project" value="UniProtKB-ARBA"/>
</dbReference>
<keyword evidence="8" id="KW-0862">Zinc</keyword>
<dbReference type="SMART" id="SM00451">
    <property type="entry name" value="ZnF_U1"/>
    <property type="match status" value="2"/>
</dbReference>
<feature type="region of interest" description="Disordered" evidence="15">
    <location>
        <begin position="410"/>
        <end position="501"/>
    </location>
</feature>
<dbReference type="GO" id="GO:0030687">
    <property type="term" value="C:preribosome, large subunit precursor"/>
    <property type="evidence" value="ECO:0007669"/>
    <property type="project" value="TreeGrafter"/>
</dbReference>
<dbReference type="PANTHER" id="PTHR13182:SF8">
    <property type="entry name" value="CYTOPLASMIC 60S SUBUNIT BIOGENESIS FACTOR ZNF622"/>
    <property type="match status" value="1"/>
</dbReference>
<accession>A0A3S2PUF9</accession>
<dbReference type="InterPro" id="IPR013087">
    <property type="entry name" value="Znf_C2H2_type"/>
</dbReference>
<evidence type="ECO:0000256" key="13">
    <source>
        <dbReference type="ARBA" id="ARBA00078728"/>
    </source>
</evidence>
<keyword evidence="7 14" id="KW-0863">Zinc-finger</keyword>